<dbReference type="RefSeq" id="WP_062154914.1">
    <property type="nucleotide sequence ID" value="NZ_CP012373.2"/>
</dbReference>
<dbReference type="Proteomes" id="UP000234271">
    <property type="component" value="Chromosome"/>
</dbReference>
<proteinExistence type="predicted"/>
<evidence type="ECO:0008006" key="3">
    <source>
        <dbReference type="Google" id="ProtNLM"/>
    </source>
</evidence>
<dbReference type="KEGG" id="blep:AL038_17160"/>
<dbReference type="EMBL" id="CP018889">
    <property type="protein sequence ID" value="AUI68489.1"/>
    <property type="molecule type" value="Genomic_DNA"/>
</dbReference>
<evidence type="ECO:0000313" key="1">
    <source>
        <dbReference type="EMBL" id="AUI68489.1"/>
    </source>
</evidence>
<organism evidence="1 2">
    <name type="scientific">Beggiatoa leptomitoformis</name>
    <dbReference type="NCBI Taxonomy" id="288004"/>
    <lineage>
        <taxon>Bacteria</taxon>
        <taxon>Pseudomonadati</taxon>
        <taxon>Pseudomonadota</taxon>
        <taxon>Gammaproteobacteria</taxon>
        <taxon>Thiotrichales</taxon>
        <taxon>Thiotrichaceae</taxon>
        <taxon>Beggiatoa</taxon>
    </lineage>
</organism>
<dbReference type="AlphaFoldDB" id="A0A2N9YDQ0"/>
<accession>A0A2N9YDQ0</accession>
<evidence type="ECO:0000313" key="2">
    <source>
        <dbReference type="Proteomes" id="UP000234271"/>
    </source>
</evidence>
<sequence>MSNLRIALVAEGPTDYEIIQAALKAILPAPFVLTRLQPEASPSRPQMGNGWCGVLKWCREMSKQCSGNIDTEPTLELFDWIILHIDVDVAATQYSDCGANIQQESINLGWQTLPCTKPCPPVVDTVAALQQVVESWLKPASASANTVFCLPAQSSGTWLAAAHLPDEHLLFGQMECNLTLENRLADLPVKSGLRIRKSKREYQQHAPKITEQWERVKQHCSQAQVFESAILNLLSIANTP</sequence>
<dbReference type="OrthoDB" id="1998418at2"/>
<protein>
    <recommendedName>
        <fullName evidence="3">DUF4276 family protein</fullName>
    </recommendedName>
</protein>
<keyword evidence="2" id="KW-1185">Reference proteome</keyword>
<reference evidence="2" key="1">
    <citation type="submission" date="2016-12" db="EMBL/GenBank/DDBJ databases">
        <title>Complete Genome Sequence of Beggiatoa leptomitiformis D-401.</title>
        <authorList>
            <person name="Fomenkov A."/>
            <person name="Vincze T."/>
            <person name="Grabovich M."/>
            <person name="Anton B.P."/>
            <person name="Dubinina G."/>
            <person name="Orlova M."/>
            <person name="Belousova E."/>
            <person name="Roberts R.J."/>
        </authorList>
    </citation>
    <scope>NUCLEOTIDE SEQUENCE [LARGE SCALE GENOMIC DNA]</scope>
    <source>
        <strain evidence="2">D-401</strain>
    </source>
</reference>
<name>A0A2N9YDQ0_9GAMM</name>
<gene>
    <name evidence="1" type="ORF">BLE401_07075</name>
</gene>